<dbReference type="NCBIfam" id="NF047719">
    <property type="entry name" value="SCO6745_fam_HTH"/>
    <property type="match status" value="1"/>
</dbReference>
<reference evidence="1 2" key="1">
    <citation type="submission" date="2019-01" db="EMBL/GenBank/DDBJ databases">
        <title>Sequencing the genomes of 1000 actinobacteria strains.</title>
        <authorList>
            <person name="Klenk H.-P."/>
        </authorList>
    </citation>
    <scope>NUCLEOTIDE SEQUENCE [LARGE SCALE GENOMIC DNA]</scope>
    <source>
        <strain evidence="1 2">DSM 43925</strain>
    </source>
</reference>
<organism evidence="1 2">
    <name type="scientific">Nonomuraea polychroma</name>
    <dbReference type="NCBI Taxonomy" id="46176"/>
    <lineage>
        <taxon>Bacteria</taxon>
        <taxon>Bacillati</taxon>
        <taxon>Actinomycetota</taxon>
        <taxon>Actinomycetes</taxon>
        <taxon>Streptosporangiales</taxon>
        <taxon>Streptosporangiaceae</taxon>
        <taxon>Nonomuraea</taxon>
    </lineage>
</organism>
<dbReference type="RefSeq" id="WP_241563818.1">
    <property type="nucleotide sequence ID" value="NZ_JBNJMQ010000001.1"/>
</dbReference>
<evidence type="ECO:0000313" key="2">
    <source>
        <dbReference type="Proteomes" id="UP000284824"/>
    </source>
</evidence>
<dbReference type="Proteomes" id="UP000284824">
    <property type="component" value="Unassembled WGS sequence"/>
</dbReference>
<evidence type="ECO:0000313" key="1">
    <source>
        <dbReference type="EMBL" id="RVX38143.1"/>
    </source>
</evidence>
<gene>
    <name evidence="1" type="ORF">EDD27_0436</name>
</gene>
<name>A0A438LXM1_9ACTN</name>
<accession>A0A438LXM1</accession>
<protein>
    <submittedName>
        <fullName evidence="1">Uncharacterized protein</fullName>
    </submittedName>
</protein>
<dbReference type="InterPro" id="IPR054058">
    <property type="entry name" value="HTH_67"/>
</dbReference>
<sequence length="251" mass="27191">MADPRTTATQAKAPIGQFGGGWMISREAKAICDEHGLGARELYFRGRCGVLGECDADVVASVAVFFPPEHVEESWNGGRKLPVDQAVELYAEVCRAWGRRKLGGYDGCARIAELLERVVERAPSTGAPLFAGWRKVPLADDPPARAVQLMHCVRELRGGLHANVVLAAGLHPLEATLAADHDATPFGLAAGEMIAKFFTWPEPYATPSPEVVARRAEAEKRTDDLMAPVFSALDDGETDELIELLRFGDAR</sequence>
<dbReference type="EMBL" id="SAUN01000001">
    <property type="protein sequence ID" value="RVX38143.1"/>
    <property type="molecule type" value="Genomic_DNA"/>
</dbReference>
<proteinExistence type="predicted"/>
<comment type="caution">
    <text evidence="1">The sequence shown here is derived from an EMBL/GenBank/DDBJ whole genome shotgun (WGS) entry which is preliminary data.</text>
</comment>
<keyword evidence="2" id="KW-1185">Reference proteome</keyword>
<dbReference type="AlphaFoldDB" id="A0A438LXM1"/>
<dbReference type="Pfam" id="PF21863">
    <property type="entry name" value="HTH_67"/>
    <property type="match status" value="1"/>
</dbReference>